<evidence type="ECO:0000256" key="2">
    <source>
        <dbReference type="ARBA" id="ARBA00012185"/>
    </source>
</evidence>
<dbReference type="EC" id="2.1.1.113" evidence="2"/>
<dbReference type="GO" id="GO:0032259">
    <property type="term" value="P:methylation"/>
    <property type="evidence" value="ECO:0007669"/>
    <property type="project" value="UniProtKB-KW"/>
</dbReference>
<dbReference type="InterPro" id="IPR002941">
    <property type="entry name" value="DNA_methylase_N4/N6"/>
</dbReference>
<evidence type="ECO:0000259" key="9">
    <source>
        <dbReference type="Pfam" id="PF01555"/>
    </source>
</evidence>
<protein>
    <recommendedName>
        <fullName evidence="2">site-specific DNA-methyltransferase (cytosine-N(4)-specific)</fullName>
        <ecNumber evidence="2">2.1.1.113</ecNumber>
    </recommendedName>
</protein>
<dbReference type="PRINTS" id="PR00508">
    <property type="entry name" value="S21N4MTFRASE"/>
</dbReference>
<dbReference type="Pfam" id="PF01555">
    <property type="entry name" value="N6_N4_Mtase"/>
    <property type="match status" value="1"/>
</dbReference>
<evidence type="ECO:0000256" key="6">
    <source>
        <dbReference type="ARBA" id="ARBA00022747"/>
    </source>
</evidence>
<keyword evidence="6" id="KW-0680">Restriction system</keyword>
<evidence type="ECO:0000256" key="8">
    <source>
        <dbReference type="ARBA" id="ARBA00049120"/>
    </source>
</evidence>
<reference evidence="10 11" key="1">
    <citation type="submission" date="2017-05" db="EMBL/GenBank/DDBJ databases">
        <authorList>
            <person name="Lastname F.X."/>
            <person name="Crosby A.J."/>
            <person name="Fallert M.J."/>
            <person name="Grams T.R."/>
            <person name="Krenzke L.R."/>
            <person name="Steffen A.M."/>
            <person name="Wenta M.D."/>
            <person name="Young C.F."/>
            <person name="Stauffer R."/>
            <person name="Byrnes D."/>
            <person name="Tobiason D.M."/>
            <person name="Stoner T.H."/>
            <person name="Garlena R.A."/>
            <person name="Russell D.A."/>
            <person name="Pope W.H."/>
            <person name="Jacobs-Sera D."/>
            <person name="Hatfull G.F."/>
        </authorList>
    </citation>
    <scope>NUCLEOTIDE SEQUENCE [LARGE SCALE GENOMIC DNA]</scope>
</reference>
<evidence type="ECO:0000256" key="3">
    <source>
        <dbReference type="ARBA" id="ARBA00022603"/>
    </source>
</evidence>
<dbReference type="InterPro" id="IPR017985">
    <property type="entry name" value="MeTrfase_CN4_CS"/>
</dbReference>
<dbReference type="InterPro" id="IPR029063">
    <property type="entry name" value="SAM-dependent_MTases_sf"/>
</dbReference>
<dbReference type="GO" id="GO:0015667">
    <property type="term" value="F:site-specific DNA-methyltransferase (cytosine-N4-specific) activity"/>
    <property type="evidence" value="ECO:0007669"/>
    <property type="project" value="UniProtKB-EC"/>
</dbReference>
<evidence type="ECO:0000313" key="11">
    <source>
        <dbReference type="Proteomes" id="UP000223671"/>
    </source>
</evidence>
<keyword evidence="3 10" id="KW-0489">Methyltransferase</keyword>
<dbReference type="Proteomes" id="UP000223671">
    <property type="component" value="Genome"/>
</dbReference>
<evidence type="ECO:0000256" key="1">
    <source>
        <dbReference type="ARBA" id="ARBA00010203"/>
    </source>
</evidence>
<feature type="domain" description="DNA methylase N-4/N-6" evidence="9">
    <location>
        <begin position="63"/>
        <end position="272"/>
    </location>
</feature>
<proteinExistence type="inferred from homology"/>
<comment type="similarity">
    <text evidence="1">Belongs to the N(4)/N(6)-methyltransferase family. N(4) subfamily.</text>
</comment>
<dbReference type="GeneID" id="60336500"/>
<dbReference type="InterPro" id="IPR001091">
    <property type="entry name" value="RM_Methyltransferase"/>
</dbReference>
<dbReference type="PROSITE" id="PS00093">
    <property type="entry name" value="N4_MTASE"/>
    <property type="match status" value="1"/>
</dbReference>
<evidence type="ECO:0000313" key="10">
    <source>
        <dbReference type="EMBL" id="ASR86432.1"/>
    </source>
</evidence>
<evidence type="ECO:0000256" key="5">
    <source>
        <dbReference type="ARBA" id="ARBA00022691"/>
    </source>
</evidence>
<keyword evidence="7" id="KW-0238">DNA-binding</keyword>
<evidence type="ECO:0000256" key="7">
    <source>
        <dbReference type="ARBA" id="ARBA00023125"/>
    </source>
</evidence>
<accession>A0A222ZQ39</accession>
<dbReference type="Gene3D" id="3.40.50.150">
    <property type="entry name" value="Vaccinia Virus protein VP39"/>
    <property type="match status" value="1"/>
</dbReference>
<gene>
    <name evidence="10" type="primary">57</name>
    <name evidence="10" type="ORF">SEA_BARTHOLOMEW_57</name>
</gene>
<dbReference type="SUPFAM" id="SSF53335">
    <property type="entry name" value="S-adenosyl-L-methionine-dependent methyltransferases"/>
    <property type="match status" value="1"/>
</dbReference>
<keyword evidence="4" id="KW-0808">Transferase</keyword>
<dbReference type="KEGG" id="vg:60336500"/>
<sequence>MPDCALCGCPHHEGRCPCTCPGYEPPEDDEGRRMNHPYYQDDQVTLYHGDATAVMAEMRDASVDIVVTSPPYNMGLVPGGNGRGMYRPGASNKAGRFRNGYGAHDDAMGQQDYDNWQRAVLKECWRVAKLAVFYNHRPRVEHGVLRDPLSNDFGGIPLRQRIVWNRGTGIDVNLRTFCTRGEYILLFAKPDFKLASHAASGMGDVWDLGIEYSVKDHPAPFPVSLPTRCIEATGAMSVLDPFSGSGTTLRAAANLGVKGIGIELEERYCAATVRRLSQMALDFGDAAS</sequence>
<dbReference type="GO" id="GO:0008170">
    <property type="term" value="F:N-methyltransferase activity"/>
    <property type="evidence" value="ECO:0007669"/>
    <property type="project" value="InterPro"/>
</dbReference>
<dbReference type="GO" id="GO:0009307">
    <property type="term" value="P:DNA restriction-modification system"/>
    <property type="evidence" value="ECO:0007669"/>
    <property type="project" value="UniProtKB-KW"/>
</dbReference>
<organism evidence="10 11">
    <name type="scientific">Mycobacterium phage Bartholomew</name>
    <dbReference type="NCBI Taxonomy" id="2015875"/>
    <lineage>
        <taxon>Viruses</taxon>
        <taxon>Duplodnaviria</taxon>
        <taxon>Heunggongvirae</taxon>
        <taxon>Uroviricota</taxon>
        <taxon>Caudoviricetes</taxon>
        <taxon>Pclasvirinae</taxon>
        <taxon>Fishburnevirus</taxon>
        <taxon>Fishburnevirus bartholomew</taxon>
    </lineage>
</organism>
<dbReference type="EMBL" id="MF140399">
    <property type="protein sequence ID" value="ASR86432.1"/>
    <property type="molecule type" value="Genomic_DNA"/>
</dbReference>
<name>A0A222ZQ39_9CAUD</name>
<comment type="catalytic activity">
    <reaction evidence="8">
        <text>a 2'-deoxycytidine in DNA + S-adenosyl-L-methionine = an N(4)-methyl-2'-deoxycytidine in DNA + S-adenosyl-L-homocysteine + H(+)</text>
        <dbReference type="Rhea" id="RHEA:16857"/>
        <dbReference type="Rhea" id="RHEA-COMP:11369"/>
        <dbReference type="Rhea" id="RHEA-COMP:13674"/>
        <dbReference type="ChEBI" id="CHEBI:15378"/>
        <dbReference type="ChEBI" id="CHEBI:57856"/>
        <dbReference type="ChEBI" id="CHEBI:59789"/>
        <dbReference type="ChEBI" id="CHEBI:85452"/>
        <dbReference type="ChEBI" id="CHEBI:137933"/>
        <dbReference type="EC" id="2.1.1.113"/>
    </reaction>
</comment>
<dbReference type="GO" id="GO:0003677">
    <property type="term" value="F:DNA binding"/>
    <property type="evidence" value="ECO:0007669"/>
    <property type="project" value="UniProtKB-KW"/>
</dbReference>
<evidence type="ECO:0000256" key="4">
    <source>
        <dbReference type="ARBA" id="ARBA00022679"/>
    </source>
</evidence>
<dbReference type="RefSeq" id="YP_009964782.1">
    <property type="nucleotide sequence ID" value="NC_051734.1"/>
</dbReference>
<keyword evidence="5" id="KW-0949">S-adenosyl-L-methionine</keyword>
<keyword evidence="11" id="KW-1185">Reference proteome</keyword>